<evidence type="ECO:0000256" key="1">
    <source>
        <dbReference type="ARBA" id="ARBA00004028"/>
    </source>
</evidence>
<feature type="transmembrane region" description="Helical" evidence="9">
    <location>
        <begin position="189"/>
        <end position="206"/>
    </location>
</feature>
<keyword evidence="6" id="KW-0813">Transport</keyword>
<accession>A0A0F3MLT7</accession>
<evidence type="ECO:0000313" key="11">
    <source>
        <dbReference type="EMBL" id="KJV56733.1"/>
    </source>
</evidence>
<dbReference type="PANTHER" id="PTHR22911">
    <property type="entry name" value="ACYL-MALONYL CONDENSING ENZYME-RELATED"/>
    <property type="match status" value="1"/>
</dbReference>
<evidence type="ECO:0000259" key="10">
    <source>
        <dbReference type="Pfam" id="PF00892"/>
    </source>
</evidence>
<feature type="transmembrane region" description="Helical" evidence="9">
    <location>
        <begin position="226"/>
        <end position="246"/>
    </location>
</feature>
<comment type="caution">
    <text evidence="11">The sequence shown here is derived from an EMBL/GenBank/DDBJ whole genome shotgun (WGS) entry which is preliminary data.</text>
</comment>
<evidence type="ECO:0000256" key="5">
    <source>
        <dbReference type="ARBA" id="ARBA00022692"/>
    </source>
</evidence>
<dbReference type="EMBL" id="LANP01000006">
    <property type="protein sequence ID" value="KJV56733.1"/>
    <property type="molecule type" value="Genomic_DNA"/>
</dbReference>
<dbReference type="OrthoDB" id="7165334at2"/>
<dbReference type="InterPro" id="IPR000620">
    <property type="entry name" value="EamA_dom"/>
</dbReference>
<dbReference type="Proteomes" id="UP000033616">
    <property type="component" value="Unassembled WGS sequence"/>
</dbReference>
<feature type="domain" description="EamA" evidence="10">
    <location>
        <begin position="12"/>
        <end position="143"/>
    </location>
</feature>
<feature type="transmembrane region" description="Helical" evidence="9">
    <location>
        <begin position="280"/>
        <end position="298"/>
    </location>
</feature>
<feature type="transmembrane region" description="Helical" evidence="9">
    <location>
        <begin position="41"/>
        <end position="60"/>
    </location>
</feature>
<keyword evidence="6" id="KW-0029">Amino-acid transport</keyword>
<dbReference type="GO" id="GO:0005886">
    <property type="term" value="C:plasma membrane"/>
    <property type="evidence" value="ECO:0007669"/>
    <property type="project" value="UniProtKB-SubCell"/>
</dbReference>
<gene>
    <name evidence="11" type="ORF">OCHUTO_0341</name>
</gene>
<protein>
    <recommendedName>
        <fullName evidence="4">S-adenosylmethionine uptake transporter</fullName>
    </recommendedName>
</protein>
<keyword evidence="12" id="KW-1185">Reference proteome</keyword>
<sequence>MFVTIRPSAKTIAIILALLGALLLSISMMLAKKLPSEVSTLLIVFIKSCCGLILFVPYFAKHKVLLLRTDKLYIHLLRIVLLVGAMLVNYYAYRNLPIILATSIGMTEALFTAIFSKIILKEDISPLKWVLIFTGYLGVTLIIMKPSISLEAEPIFFTSKLAIVAALLANILAANCAIITKILSKHDSIITIVLYTYLGTSIVSFLSLTLNIDGLSVFELLTIQDIAILFSIAILGVSAQLCYTTAIKYSTPILIVQFQYIRILFATLIGVVVFKEQLTILTIIGSIIIICSAYLINFKPEFKKKVD</sequence>
<evidence type="ECO:0000256" key="4">
    <source>
        <dbReference type="ARBA" id="ARBA00019341"/>
    </source>
</evidence>
<evidence type="ECO:0000256" key="2">
    <source>
        <dbReference type="ARBA" id="ARBA00004429"/>
    </source>
</evidence>
<dbReference type="STRING" id="1359168.OCHUTO_0341"/>
<feature type="transmembrane region" description="Helical" evidence="9">
    <location>
        <begin position="253"/>
        <end position="274"/>
    </location>
</feature>
<keyword evidence="5 9" id="KW-0812">Transmembrane</keyword>
<name>A0A0F3MLT7_9RICK</name>
<evidence type="ECO:0000256" key="6">
    <source>
        <dbReference type="ARBA" id="ARBA00022970"/>
    </source>
</evidence>
<evidence type="ECO:0000256" key="3">
    <source>
        <dbReference type="ARBA" id="ARBA00009853"/>
    </source>
</evidence>
<evidence type="ECO:0000313" key="12">
    <source>
        <dbReference type="Proteomes" id="UP000033616"/>
    </source>
</evidence>
<dbReference type="SUPFAM" id="SSF103481">
    <property type="entry name" value="Multidrug resistance efflux transporter EmrE"/>
    <property type="match status" value="2"/>
</dbReference>
<dbReference type="InterPro" id="IPR037185">
    <property type="entry name" value="EmrE-like"/>
</dbReference>
<dbReference type="GO" id="GO:0006865">
    <property type="term" value="P:amino acid transport"/>
    <property type="evidence" value="ECO:0007669"/>
    <property type="project" value="UniProtKB-KW"/>
</dbReference>
<keyword evidence="8 9" id="KW-0472">Membrane</keyword>
<comment type="similarity">
    <text evidence="3">Belongs to the drug/metabolite transporter (DMT) superfamily. 10 TMS drug/metabolite exporter (DME) (TC 2.A.7.3) family.</text>
</comment>
<proteinExistence type="inferred from homology"/>
<feature type="transmembrane region" description="Helical" evidence="9">
    <location>
        <begin position="127"/>
        <end position="144"/>
    </location>
</feature>
<dbReference type="PANTHER" id="PTHR22911:SF6">
    <property type="entry name" value="SOLUTE CARRIER FAMILY 35 MEMBER G1"/>
    <property type="match status" value="1"/>
</dbReference>
<feature type="domain" description="EamA" evidence="10">
    <location>
        <begin position="161"/>
        <end position="297"/>
    </location>
</feature>
<feature type="transmembrane region" description="Helical" evidence="9">
    <location>
        <begin position="72"/>
        <end position="92"/>
    </location>
</feature>
<comment type="subcellular location">
    <subcellularLocation>
        <location evidence="2">Cell inner membrane</location>
        <topology evidence="2">Multi-pass membrane protein</topology>
    </subcellularLocation>
</comment>
<evidence type="ECO:0000256" key="9">
    <source>
        <dbReference type="SAM" id="Phobius"/>
    </source>
</evidence>
<dbReference type="PATRIC" id="fig|1359168.3.peg.1098"/>
<feature type="transmembrane region" description="Helical" evidence="9">
    <location>
        <begin position="98"/>
        <end position="120"/>
    </location>
</feature>
<evidence type="ECO:0000256" key="7">
    <source>
        <dbReference type="ARBA" id="ARBA00022989"/>
    </source>
</evidence>
<comment type="function">
    <text evidence="1">Transports S-adenosylmethionine.</text>
</comment>
<evidence type="ECO:0000256" key="8">
    <source>
        <dbReference type="ARBA" id="ARBA00023136"/>
    </source>
</evidence>
<organism evidence="11 12">
    <name type="scientific">Orientia chuto str. Dubai</name>
    <dbReference type="NCBI Taxonomy" id="1359168"/>
    <lineage>
        <taxon>Bacteria</taxon>
        <taxon>Pseudomonadati</taxon>
        <taxon>Pseudomonadota</taxon>
        <taxon>Alphaproteobacteria</taxon>
        <taxon>Rickettsiales</taxon>
        <taxon>Rickettsiaceae</taxon>
        <taxon>Rickettsieae</taxon>
        <taxon>Orientia</taxon>
    </lineage>
</organism>
<reference evidence="11 12" key="1">
    <citation type="submission" date="2015-02" db="EMBL/GenBank/DDBJ databases">
        <title>Genome Sequencing of Rickettsiales.</title>
        <authorList>
            <person name="Daugherty S.C."/>
            <person name="Su Q."/>
            <person name="Abolude K."/>
            <person name="Beier-Sexton M."/>
            <person name="Carlyon J.A."/>
            <person name="Carter R."/>
            <person name="Day N.P."/>
            <person name="Dumler S.J."/>
            <person name="Dyachenko V."/>
            <person name="Godinez A."/>
            <person name="Kurtti T.J."/>
            <person name="Lichay M."/>
            <person name="Mullins K.E."/>
            <person name="Ott S."/>
            <person name="Pappas-Brown V."/>
            <person name="Paris D.H."/>
            <person name="Patel P."/>
            <person name="Richards A.L."/>
            <person name="Sadzewicz L."/>
            <person name="Sears K."/>
            <person name="Seidman D."/>
            <person name="Sengamalay N."/>
            <person name="Stenos J."/>
            <person name="Tallon L.J."/>
            <person name="Vincent G."/>
            <person name="Fraser C.M."/>
            <person name="Munderloh U."/>
            <person name="Dunning-Hotopp J.C."/>
        </authorList>
    </citation>
    <scope>NUCLEOTIDE SEQUENCE [LARGE SCALE GENOMIC DNA]</scope>
    <source>
        <strain evidence="11 12">Fuller</strain>
    </source>
</reference>
<dbReference type="RefSeq" id="WP_045797088.1">
    <property type="nucleotide sequence ID" value="NZ_LANP01000006.1"/>
</dbReference>
<dbReference type="Pfam" id="PF00892">
    <property type="entry name" value="EamA"/>
    <property type="match status" value="2"/>
</dbReference>
<dbReference type="AlphaFoldDB" id="A0A0F3MLT7"/>
<feature type="transmembrane region" description="Helical" evidence="9">
    <location>
        <begin position="156"/>
        <end position="177"/>
    </location>
</feature>
<keyword evidence="7 9" id="KW-1133">Transmembrane helix</keyword>